<dbReference type="GO" id="GO:0043190">
    <property type="term" value="C:ATP-binding cassette (ABC) transporter complex"/>
    <property type="evidence" value="ECO:0007669"/>
    <property type="project" value="InterPro"/>
</dbReference>
<dbReference type="Gene3D" id="3.40.190.10">
    <property type="entry name" value="Periplasmic binding protein-like II"/>
    <property type="match status" value="2"/>
</dbReference>
<keyword evidence="8" id="KW-1185">Reference proteome</keyword>
<feature type="domain" description="PBP" evidence="6">
    <location>
        <begin position="40"/>
        <end position="337"/>
    </location>
</feature>
<dbReference type="InterPro" id="IPR005673">
    <property type="entry name" value="ABC_phos-bd_PstS"/>
</dbReference>
<dbReference type="Pfam" id="PF12849">
    <property type="entry name" value="PBP_like_2"/>
    <property type="match status" value="1"/>
</dbReference>
<dbReference type="PROSITE" id="PS51257">
    <property type="entry name" value="PROKAR_LIPOPROTEIN"/>
    <property type="match status" value="1"/>
</dbReference>
<keyword evidence="2 4" id="KW-0813">Transport</keyword>
<reference evidence="7 8" key="1">
    <citation type="submission" date="2020-07" db="EMBL/GenBank/DDBJ databases">
        <title>Sequencing the genomes of 1000 actinobacteria strains.</title>
        <authorList>
            <person name="Klenk H.-P."/>
        </authorList>
    </citation>
    <scope>NUCLEOTIDE SEQUENCE [LARGE SCALE GENOMIC DNA]</scope>
    <source>
        <strain evidence="7 8">DSM 26474</strain>
    </source>
</reference>
<evidence type="ECO:0000313" key="7">
    <source>
        <dbReference type="EMBL" id="NYD70406.1"/>
    </source>
</evidence>
<dbReference type="EMBL" id="JACCBM010000001">
    <property type="protein sequence ID" value="NYD70406.1"/>
    <property type="molecule type" value="Genomic_DNA"/>
</dbReference>
<evidence type="ECO:0000256" key="2">
    <source>
        <dbReference type="ARBA" id="ARBA00022448"/>
    </source>
</evidence>
<evidence type="ECO:0000256" key="1">
    <source>
        <dbReference type="ARBA" id="ARBA00008725"/>
    </source>
</evidence>
<sequence length="368" mass="36977">MKLKRYAAPAVIAITAALALSACASNEGGAPAAGGSSDAASASALTGTLTGIGASSQGSAQEAWIAAFQTANPDVTVNYDPQGSGAGRESFISGAAAFAGSDSALSDEELAGEFASCAPDTKAIDIPVYISPIAVVFNVEGVTDLNLDAATIANIFSGKITTWNDPAIAALNADATLPSAPITAVHRSDDSGTTKNFTDYLGKVAPEAWAEKAADTFPFQSGEGAQGTSGVIQAVTNGVNTIGYADASKAGDLGVAKIKVGEEFVEYSAEAAAAVVEESPLVEGREANDIAIALDRSTTDPTQYPLVLVSYAIACQEYADAAQGELVKAYIGYLASEDGQSVAAESAGAAPLSSELSTKVAAAIETIK</sequence>
<feature type="chain" id="PRO_5038998381" description="Phosphate-binding protein" evidence="5">
    <location>
        <begin position="25"/>
        <end position="368"/>
    </location>
</feature>
<dbReference type="InterPro" id="IPR050962">
    <property type="entry name" value="Phosphate-bind_PstS"/>
</dbReference>
<dbReference type="AlphaFoldDB" id="A0A852SNN3"/>
<dbReference type="RefSeq" id="WP_179547539.1">
    <property type="nucleotide sequence ID" value="NZ_BSEW01000001.1"/>
</dbReference>
<dbReference type="Proteomes" id="UP000549913">
    <property type="component" value="Unassembled WGS sequence"/>
</dbReference>
<dbReference type="GO" id="GO:0042301">
    <property type="term" value="F:phosphate ion binding"/>
    <property type="evidence" value="ECO:0007669"/>
    <property type="project" value="InterPro"/>
</dbReference>
<comment type="similarity">
    <text evidence="1 4">Belongs to the PstS family.</text>
</comment>
<evidence type="ECO:0000259" key="6">
    <source>
        <dbReference type="Pfam" id="PF12849"/>
    </source>
</evidence>
<protein>
    <recommendedName>
        <fullName evidence="4">Phosphate-binding protein</fullName>
    </recommendedName>
</protein>
<dbReference type="InterPro" id="IPR024370">
    <property type="entry name" value="PBP_domain"/>
</dbReference>
<keyword evidence="3 4" id="KW-0592">Phosphate transport</keyword>
<evidence type="ECO:0000313" key="8">
    <source>
        <dbReference type="Proteomes" id="UP000549913"/>
    </source>
</evidence>
<dbReference type="PANTHER" id="PTHR42996">
    <property type="entry name" value="PHOSPHATE-BINDING PROTEIN PSTS"/>
    <property type="match status" value="1"/>
</dbReference>
<dbReference type="SUPFAM" id="SSF53850">
    <property type="entry name" value="Periplasmic binding protein-like II"/>
    <property type="match status" value="1"/>
</dbReference>
<dbReference type="PANTHER" id="PTHR42996:SF1">
    <property type="entry name" value="PHOSPHATE-BINDING PROTEIN PSTS"/>
    <property type="match status" value="1"/>
</dbReference>
<dbReference type="CDD" id="cd13565">
    <property type="entry name" value="PBP2_PstS"/>
    <property type="match status" value="1"/>
</dbReference>
<evidence type="ECO:0000256" key="3">
    <source>
        <dbReference type="ARBA" id="ARBA00022592"/>
    </source>
</evidence>
<keyword evidence="5" id="KW-0732">Signal</keyword>
<name>A0A852SNN3_9MICO</name>
<organism evidence="7 8">
    <name type="scientific">Herbiconiux flava</name>
    <dbReference type="NCBI Taxonomy" id="881268"/>
    <lineage>
        <taxon>Bacteria</taxon>
        <taxon>Bacillati</taxon>
        <taxon>Actinomycetota</taxon>
        <taxon>Actinomycetes</taxon>
        <taxon>Micrococcales</taxon>
        <taxon>Microbacteriaceae</taxon>
        <taxon>Herbiconiux</taxon>
    </lineage>
</organism>
<dbReference type="NCBIfam" id="TIGR00975">
    <property type="entry name" value="3a0107s03"/>
    <property type="match status" value="1"/>
</dbReference>
<evidence type="ECO:0000256" key="4">
    <source>
        <dbReference type="PIRNR" id="PIRNR002756"/>
    </source>
</evidence>
<dbReference type="PIRSF" id="PIRSF002756">
    <property type="entry name" value="PstS"/>
    <property type="match status" value="1"/>
</dbReference>
<gene>
    <name evidence="7" type="ORF">BJ984_001564</name>
</gene>
<feature type="signal peptide" evidence="5">
    <location>
        <begin position="1"/>
        <end position="24"/>
    </location>
</feature>
<dbReference type="GO" id="GO:0035435">
    <property type="term" value="P:phosphate ion transmembrane transport"/>
    <property type="evidence" value="ECO:0007669"/>
    <property type="project" value="InterPro"/>
</dbReference>
<proteinExistence type="inferred from homology"/>
<evidence type="ECO:0000256" key="5">
    <source>
        <dbReference type="SAM" id="SignalP"/>
    </source>
</evidence>
<comment type="caution">
    <text evidence="7">The sequence shown here is derived from an EMBL/GenBank/DDBJ whole genome shotgun (WGS) entry which is preliminary data.</text>
</comment>
<accession>A0A852SNN3</accession>